<organism evidence="1 2">
    <name type="scientific">Violaceomyces palustris</name>
    <dbReference type="NCBI Taxonomy" id="1673888"/>
    <lineage>
        <taxon>Eukaryota</taxon>
        <taxon>Fungi</taxon>
        <taxon>Dikarya</taxon>
        <taxon>Basidiomycota</taxon>
        <taxon>Ustilaginomycotina</taxon>
        <taxon>Ustilaginomycetes</taxon>
        <taxon>Violaceomycetales</taxon>
        <taxon>Violaceomycetaceae</taxon>
        <taxon>Violaceomyces</taxon>
    </lineage>
</organism>
<evidence type="ECO:0000313" key="2">
    <source>
        <dbReference type="Proteomes" id="UP000245626"/>
    </source>
</evidence>
<reference evidence="1 2" key="1">
    <citation type="journal article" date="2018" name="Mol. Biol. Evol.">
        <title>Broad Genomic Sampling Reveals a Smut Pathogenic Ancestry of the Fungal Clade Ustilaginomycotina.</title>
        <authorList>
            <person name="Kijpornyongpan T."/>
            <person name="Mondo S.J."/>
            <person name="Barry K."/>
            <person name="Sandor L."/>
            <person name="Lee J."/>
            <person name="Lipzen A."/>
            <person name="Pangilinan J."/>
            <person name="LaButti K."/>
            <person name="Hainaut M."/>
            <person name="Henrissat B."/>
            <person name="Grigoriev I.V."/>
            <person name="Spatafora J.W."/>
            <person name="Aime M.C."/>
        </authorList>
    </citation>
    <scope>NUCLEOTIDE SEQUENCE [LARGE SCALE GENOMIC DNA]</scope>
    <source>
        <strain evidence="1 2">SA 807</strain>
    </source>
</reference>
<proteinExistence type="predicted"/>
<keyword evidence="2" id="KW-1185">Reference proteome</keyword>
<sequence>MSSMLKSYDHLLMLSEVSKTGTPSSSWRTLSRLPFPRILSVLPEGDLKVVSSDGKEYKVHSKVLAVKSGFFRNMFEIGAKRRGSNPAFEASGDGIKGPLLGSGGSGAEMEIKEAESPLSWHSDEAQTIRMPEGSDYLESFLSVFYPGSEKLPRICMLEDFKNLLNISEKYDSREALHYFSDMLLDYINTTLRSSHDPTVRHEVERTERGTNQEMLVELYILGKSFNLPRLYSFAMREAVCRDRPLALTEDQALRMGVRALYEIQNAVLKDSERRLEETLRATRCLCGRSFSEMVRIYSTLNENQRRALETRSRMGSFGRNTVAPLLQT</sequence>
<accession>A0ACD0P494</accession>
<name>A0ACD0P494_9BASI</name>
<evidence type="ECO:0000313" key="1">
    <source>
        <dbReference type="EMBL" id="PWN52930.1"/>
    </source>
</evidence>
<dbReference type="Proteomes" id="UP000245626">
    <property type="component" value="Unassembled WGS sequence"/>
</dbReference>
<gene>
    <name evidence="1" type="ORF">IE53DRAFT_234857</name>
</gene>
<dbReference type="EMBL" id="KZ819750">
    <property type="protein sequence ID" value="PWN52930.1"/>
    <property type="molecule type" value="Genomic_DNA"/>
</dbReference>
<protein>
    <submittedName>
        <fullName evidence="1">Uncharacterized protein</fullName>
    </submittedName>
</protein>